<comment type="caution">
    <text evidence="2">The sequence shown here is derived from an EMBL/GenBank/DDBJ whole genome shotgun (WGS) entry which is preliminary data.</text>
</comment>
<name>A0A3M9ND63_9BACT</name>
<sequence length="283" mass="31631">MNEIKIIGIDLGGTQLRAGVVSEGRLENIVSVRIPSEGSVDEVLQVMYELIDPLVDENIKAIGIGVPSVVDIEKGIVYDVQNIPSWKEVHLKKILEDRYQIPVFINNDSNCFALGEKYFGKGKNFHSMIGLTIGTGLGGGIIINDKLYAGVNCGAGEFGCVEYLDQYVEYYASGQFFENCYQTNGELVYKKALEGDPLSIMIFEEFGTHLGNAIRMILYTYCPELIVIGGSISKAYPLFQENMWKRIRTYIYSNTLDKFHLEISELENPGILGAASLYYDRRS</sequence>
<dbReference type="Pfam" id="PF00480">
    <property type="entry name" value="ROK"/>
    <property type="match status" value="1"/>
</dbReference>
<protein>
    <submittedName>
        <fullName evidence="2">ROK family protein</fullName>
    </submittedName>
</protein>
<dbReference type="OrthoDB" id="9810372at2"/>
<dbReference type="SUPFAM" id="SSF53067">
    <property type="entry name" value="Actin-like ATPase domain"/>
    <property type="match status" value="1"/>
</dbReference>
<dbReference type="AlphaFoldDB" id="A0A3M9ND63"/>
<dbReference type="PANTHER" id="PTHR18964:SF149">
    <property type="entry name" value="BIFUNCTIONAL UDP-N-ACETYLGLUCOSAMINE 2-EPIMERASE_N-ACETYLMANNOSAMINE KINASE"/>
    <property type="match status" value="1"/>
</dbReference>
<dbReference type="RefSeq" id="WP_123121472.1">
    <property type="nucleotide sequence ID" value="NZ_RJJR01000012.1"/>
</dbReference>
<dbReference type="Gene3D" id="3.30.420.40">
    <property type="match status" value="2"/>
</dbReference>
<accession>A0A3M9ND63</accession>
<gene>
    <name evidence="2" type="ORF">EFY79_14685</name>
</gene>
<evidence type="ECO:0000256" key="1">
    <source>
        <dbReference type="ARBA" id="ARBA00006479"/>
    </source>
</evidence>
<reference evidence="2 3" key="1">
    <citation type="submission" date="2018-11" db="EMBL/GenBank/DDBJ databases">
        <title>Draft genome sequence of Ferruginibacter sp. BO-59.</title>
        <authorList>
            <person name="Im W.T."/>
        </authorList>
    </citation>
    <scope>NUCLEOTIDE SEQUENCE [LARGE SCALE GENOMIC DNA]</scope>
    <source>
        <strain evidence="2 3">BO-59</strain>
    </source>
</reference>
<keyword evidence="3" id="KW-1185">Reference proteome</keyword>
<organism evidence="2 3">
    <name type="scientific">Hanamia caeni</name>
    <dbReference type="NCBI Taxonomy" id="2294116"/>
    <lineage>
        <taxon>Bacteria</taxon>
        <taxon>Pseudomonadati</taxon>
        <taxon>Bacteroidota</taxon>
        <taxon>Chitinophagia</taxon>
        <taxon>Chitinophagales</taxon>
        <taxon>Chitinophagaceae</taxon>
        <taxon>Hanamia</taxon>
    </lineage>
</organism>
<evidence type="ECO:0000313" key="2">
    <source>
        <dbReference type="EMBL" id="RNI34918.1"/>
    </source>
</evidence>
<dbReference type="PANTHER" id="PTHR18964">
    <property type="entry name" value="ROK (REPRESSOR, ORF, KINASE) FAMILY"/>
    <property type="match status" value="1"/>
</dbReference>
<dbReference type="EMBL" id="RJJR01000012">
    <property type="protein sequence ID" value="RNI34918.1"/>
    <property type="molecule type" value="Genomic_DNA"/>
</dbReference>
<dbReference type="InterPro" id="IPR000600">
    <property type="entry name" value="ROK"/>
</dbReference>
<dbReference type="Proteomes" id="UP000267223">
    <property type="component" value="Unassembled WGS sequence"/>
</dbReference>
<proteinExistence type="inferred from homology"/>
<dbReference type="InterPro" id="IPR043129">
    <property type="entry name" value="ATPase_NBD"/>
</dbReference>
<comment type="similarity">
    <text evidence="1">Belongs to the ROK (NagC/XylR) family.</text>
</comment>
<evidence type="ECO:0000313" key="3">
    <source>
        <dbReference type="Proteomes" id="UP000267223"/>
    </source>
</evidence>